<feature type="compositionally biased region" description="Low complexity" evidence="1">
    <location>
        <begin position="229"/>
        <end position="240"/>
    </location>
</feature>
<evidence type="ECO:0000256" key="1">
    <source>
        <dbReference type="SAM" id="MobiDB-lite"/>
    </source>
</evidence>
<dbReference type="OMA" id="HEASTME"/>
<evidence type="ECO:0000313" key="3">
    <source>
        <dbReference type="Proteomes" id="UP000037923"/>
    </source>
</evidence>
<gene>
    <name evidence="2" type="ORF">ABB37_07385</name>
</gene>
<dbReference type="EMBL" id="LGTL01000018">
    <property type="protein sequence ID" value="KPA77044.1"/>
    <property type="molecule type" value="Genomic_DNA"/>
</dbReference>
<protein>
    <submittedName>
        <fullName evidence="2">Uncharacterized protein</fullName>
    </submittedName>
</protein>
<dbReference type="OrthoDB" id="273850at2759"/>
<dbReference type="GeneID" id="26907671"/>
<dbReference type="EMBL" id="LGTL01000018">
    <property type="protein sequence ID" value="KPA77045.1"/>
    <property type="molecule type" value="Genomic_DNA"/>
</dbReference>
<dbReference type="RefSeq" id="XP_015655483.1">
    <property type="nucleotide sequence ID" value="XM_015806006.1"/>
</dbReference>
<sequence>MFTTENTVNEVVLKTVAFRHAAGFDDARACLRQITKPHANKSATWSSAEAAQTPNGRSSALLHTTPSFTFHAPSRGVTMENFSSYAAANVSSGVAGKTARNAHRAARSALRDALQRHEAALRAWADEPLQQTVGPQPLPFPRPSSRSATNAAASCFSKTQNAPNIRKSPNASAHAAVAAAVTIDTGGTPAAAASLSRVTLSVVQPYCRVLAKDSIAGIGLPRHRAEQNTAATGAKTTAATQPSHPEVQGGVSQGMADTGIGEKSAEVVAAEHTTENARCVASHETSFEAGGDAALQASASDTPQELHNKAEARSVAQGAPLDPYQLPLRMRYNAATSRSVRHDKGEEADERHTFLREQAARYAQWLNRQAAVLHQVAPDMWGRALPLYAALDCTPQVMDGGLPRYASAVRHFQHDSGVVYV</sequence>
<feature type="region of interest" description="Disordered" evidence="1">
    <location>
        <begin position="227"/>
        <end position="254"/>
    </location>
</feature>
<dbReference type="RefSeq" id="XP_015655484.1">
    <property type="nucleotide sequence ID" value="XM_015806007.1"/>
</dbReference>
<dbReference type="VEuPathDB" id="TriTrypDB:LpyrH10_18_1120"/>
<accession>A0A0N1J4I1</accession>
<organism evidence="2 3">
    <name type="scientific">Leptomonas pyrrhocoris</name>
    <name type="common">Firebug parasite</name>
    <dbReference type="NCBI Taxonomy" id="157538"/>
    <lineage>
        <taxon>Eukaryota</taxon>
        <taxon>Discoba</taxon>
        <taxon>Euglenozoa</taxon>
        <taxon>Kinetoplastea</taxon>
        <taxon>Metakinetoplastina</taxon>
        <taxon>Trypanosomatida</taxon>
        <taxon>Trypanosomatidae</taxon>
        <taxon>Leishmaniinae</taxon>
        <taxon>Leptomonas</taxon>
    </lineage>
</organism>
<name>A0A0N1J4I1_LEPPY</name>
<feature type="region of interest" description="Disordered" evidence="1">
    <location>
        <begin position="41"/>
        <end position="62"/>
    </location>
</feature>
<dbReference type="EMBL" id="LGTL01000018">
    <property type="protein sequence ID" value="KPA77043.1"/>
    <property type="molecule type" value="Genomic_DNA"/>
</dbReference>
<proteinExistence type="predicted"/>
<dbReference type="AlphaFoldDB" id="A0A0N1J4I1"/>
<keyword evidence="3" id="KW-1185">Reference proteome</keyword>
<dbReference type="RefSeq" id="XP_015655482.1">
    <property type="nucleotide sequence ID" value="XM_015806005.1"/>
</dbReference>
<dbReference type="Proteomes" id="UP000037923">
    <property type="component" value="Unassembled WGS sequence"/>
</dbReference>
<evidence type="ECO:0000313" key="2">
    <source>
        <dbReference type="EMBL" id="KPA77044.1"/>
    </source>
</evidence>
<feature type="compositionally biased region" description="Polar residues" evidence="1">
    <location>
        <begin position="144"/>
        <end position="167"/>
    </location>
</feature>
<feature type="region of interest" description="Disordered" evidence="1">
    <location>
        <begin position="141"/>
        <end position="167"/>
    </location>
</feature>
<reference evidence="2 3" key="1">
    <citation type="submission" date="2015-07" db="EMBL/GenBank/DDBJ databases">
        <title>High-quality genome of monoxenous trypanosomatid Leptomonas pyrrhocoris.</title>
        <authorList>
            <person name="Flegontov P."/>
            <person name="Butenko A."/>
            <person name="Firsov S."/>
            <person name="Vlcek C."/>
            <person name="Logacheva M.D."/>
            <person name="Field M."/>
            <person name="Filatov D."/>
            <person name="Flegontova O."/>
            <person name="Gerasimov E."/>
            <person name="Jackson A.P."/>
            <person name="Kelly S."/>
            <person name="Opperdoes F."/>
            <person name="O'Reilly A."/>
            <person name="Votypka J."/>
            <person name="Yurchenko V."/>
            <person name="Lukes J."/>
        </authorList>
    </citation>
    <scope>NUCLEOTIDE SEQUENCE [LARGE SCALE GENOMIC DNA]</scope>
    <source>
        <strain evidence="2">H10</strain>
    </source>
</reference>
<comment type="caution">
    <text evidence="2">The sequence shown here is derived from an EMBL/GenBank/DDBJ whole genome shotgun (WGS) entry which is preliminary data.</text>
</comment>